<name>A0ABU2NN45_9ACTN</name>
<dbReference type="RefSeq" id="WP_311672287.1">
    <property type="nucleotide sequence ID" value="NZ_JAVREQ010000003.1"/>
</dbReference>
<sequence>MTAIAPWQPHNGTDSRQHAAGVAWDAVAAPTCIGEQAVTQLRDACGAVIRDEYGHRLYWLVPPGAVRGWKPLPHVEEFGPACWITVPPADRTTGLGPCWLRPPAEGRLLTNSGSLHAALSRVCGVGRCTNSRCL</sequence>
<reference evidence="2" key="1">
    <citation type="submission" date="2023-07" db="EMBL/GenBank/DDBJ databases">
        <title>30 novel species of actinomycetes from the DSMZ collection.</title>
        <authorList>
            <person name="Nouioui I."/>
        </authorList>
    </citation>
    <scope>NUCLEOTIDE SEQUENCE [LARGE SCALE GENOMIC DNA]</scope>
    <source>
        <strain evidence="2">DSM 42041</strain>
    </source>
</reference>
<gene>
    <name evidence="1" type="ORF">RM572_06355</name>
</gene>
<evidence type="ECO:0000313" key="1">
    <source>
        <dbReference type="EMBL" id="MDT0378402.1"/>
    </source>
</evidence>
<keyword evidence="2" id="KW-1185">Reference proteome</keyword>
<evidence type="ECO:0000313" key="2">
    <source>
        <dbReference type="Proteomes" id="UP001183414"/>
    </source>
</evidence>
<dbReference type="Proteomes" id="UP001183414">
    <property type="component" value="Unassembled WGS sequence"/>
</dbReference>
<protein>
    <submittedName>
        <fullName evidence="1">Uncharacterized protein</fullName>
    </submittedName>
</protein>
<accession>A0ABU2NN45</accession>
<proteinExistence type="predicted"/>
<comment type="caution">
    <text evidence="1">The sequence shown here is derived from an EMBL/GenBank/DDBJ whole genome shotgun (WGS) entry which is preliminary data.</text>
</comment>
<dbReference type="EMBL" id="JAVREQ010000003">
    <property type="protein sequence ID" value="MDT0378402.1"/>
    <property type="molecule type" value="Genomic_DNA"/>
</dbReference>
<organism evidence="1 2">
    <name type="scientific">Streptomyces hazeniae</name>
    <dbReference type="NCBI Taxonomy" id="3075538"/>
    <lineage>
        <taxon>Bacteria</taxon>
        <taxon>Bacillati</taxon>
        <taxon>Actinomycetota</taxon>
        <taxon>Actinomycetes</taxon>
        <taxon>Kitasatosporales</taxon>
        <taxon>Streptomycetaceae</taxon>
        <taxon>Streptomyces</taxon>
    </lineage>
</organism>